<keyword evidence="2" id="KW-1185">Reference proteome</keyword>
<dbReference type="AlphaFoldDB" id="A0A9N9EF77"/>
<dbReference type="Proteomes" id="UP000789739">
    <property type="component" value="Unassembled WGS sequence"/>
</dbReference>
<dbReference type="EMBL" id="CAJVPI010005043">
    <property type="protein sequence ID" value="CAG8671466.1"/>
    <property type="molecule type" value="Genomic_DNA"/>
</dbReference>
<accession>A0A9N9EF77</accession>
<feature type="non-terminal residue" evidence="1">
    <location>
        <position position="74"/>
    </location>
</feature>
<reference evidence="1" key="1">
    <citation type="submission" date="2021-06" db="EMBL/GenBank/DDBJ databases">
        <authorList>
            <person name="Kallberg Y."/>
            <person name="Tangrot J."/>
            <person name="Rosling A."/>
        </authorList>
    </citation>
    <scope>NUCLEOTIDE SEQUENCE</scope>
    <source>
        <strain evidence="1">BR232B</strain>
    </source>
</reference>
<sequence>MSYHFATTIKSVRASVRGQYDYYVVADAFFLNSDKSQTNITIEAFIPLSPVDSRKDDIIELEGNIVGDTDDILK</sequence>
<proteinExistence type="predicted"/>
<gene>
    <name evidence="1" type="ORF">PBRASI_LOCUS11326</name>
</gene>
<protein>
    <submittedName>
        <fullName evidence="1">971_t:CDS:1</fullName>
    </submittedName>
</protein>
<evidence type="ECO:0000313" key="1">
    <source>
        <dbReference type="EMBL" id="CAG8671466.1"/>
    </source>
</evidence>
<evidence type="ECO:0000313" key="2">
    <source>
        <dbReference type="Proteomes" id="UP000789739"/>
    </source>
</evidence>
<name>A0A9N9EF77_9GLOM</name>
<comment type="caution">
    <text evidence="1">The sequence shown here is derived from an EMBL/GenBank/DDBJ whole genome shotgun (WGS) entry which is preliminary data.</text>
</comment>
<organism evidence="1 2">
    <name type="scientific">Paraglomus brasilianum</name>
    <dbReference type="NCBI Taxonomy" id="144538"/>
    <lineage>
        <taxon>Eukaryota</taxon>
        <taxon>Fungi</taxon>
        <taxon>Fungi incertae sedis</taxon>
        <taxon>Mucoromycota</taxon>
        <taxon>Glomeromycotina</taxon>
        <taxon>Glomeromycetes</taxon>
        <taxon>Paraglomerales</taxon>
        <taxon>Paraglomeraceae</taxon>
        <taxon>Paraglomus</taxon>
    </lineage>
</organism>